<dbReference type="GO" id="GO:0016592">
    <property type="term" value="C:mediator complex"/>
    <property type="evidence" value="ECO:0007669"/>
    <property type="project" value="InterPro"/>
</dbReference>
<dbReference type="OMA" id="KSTCDEA"/>
<dbReference type="PANTHER" id="PTHR35989">
    <property type="entry name" value="MEDIATOR OF RNA POLYMERASE II TRANSCRIPTION SUBUNIT 32"/>
    <property type="match status" value="1"/>
</dbReference>
<evidence type="ECO:0000313" key="2">
    <source>
        <dbReference type="Proteomes" id="UP000026915"/>
    </source>
</evidence>
<sequence length="93" mass="10217">MDKVVDSLNNAYQEFVSAAGDVLETTASCNGETTAAADAALENFKKKWETFRAACDQADEFVDSFKQSITSNTTFPVNEDMIDIFDNAVVDFD</sequence>
<dbReference type="GO" id="GO:0006355">
    <property type="term" value="P:regulation of DNA-templated transcription"/>
    <property type="evidence" value="ECO:0007669"/>
    <property type="project" value="InterPro"/>
</dbReference>
<gene>
    <name evidence="1" type="ORF">TCM_007303</name>
</gene>
<dbReference type="GO" id="GO:0009631">
    <property type="term" value="P:cold acclimation"/>
    <property type="evidence" value="ECO:0007669"/>
    <property type="project" value="InterPro"/>
</dbReference>
<dbReference type="InterPro" id="IPR033244">
    <property type="entry name" value="MED32"/>
</dbReference>
<proteinExistence type="predicted"/>
<dbReference type="GO" id="GO:0010150">
    <property type="term" value="P:leaf senescence"/>
    <property type="evidence" value="ECO:0007669"/>
    <property type="project" value="InterPro"/>
</dbReference>
<dbReference type="STRING" id="3641.A0A061E0M2"/>
<accession>A0A061E0M2</accession>
<name>A0A061E0M2_THECC</name>
<evidence type="ECO:0008006" key="3">
    <source>
        <dbReference type="Google" id="ProtNLM"/>
    </source>
</evidence>
<dbReference type="Gramene" id="EOX98584">
    <property type="protein sequence ID" value="EOX98584"/>
    <property type="gene ID" value="TCM_007303"/>
</dbReference>
<organism evidence="1 2">
    <name type="scientific">Theobroma cacao</name>
    <name type="common">Cacao</name>
    <name type="synonym">Cocoa</name>
    <dbReference type="NCBI Taxonomy" id="3641"/>
    <lineage>
        <taxon>Eukaryota</taxon>
        <taxon>Viridiplantae</taxon>
        <taxon>Streptophyta</taxon>
        <taxon>Embryophyta</taxon>
        <taxon>Tracheophyta</taxon>
        <taxon>Spermatophyta</taxon>
        <taxon>Magnoliopsida</taxon>
        <taxon>eudicotyledons</taxon>
        <taxon>Gunneridae</taxon>
        <taxon>Pentapetalae</taxon>
        <taxon>rosids</taxon>
        <taxon>malvids</taxon>
        <taxon>Malvales</taxon>
        <taxon>Malvaceae</taxon>
        <taxon>Byttnerioideae</taxon>
        <taxon>Theobroma</taxon>
    </lineage>
</organism>
<reference evidence="1 2" key="1">
    <citation type="journal article" date="2013" name="Genome Biol.">
        <title>The genome sequence of the most widely cultivated cacao type and its use to identify candidate genes regulating pod color.</title>
        <authorList>
            <person name="Motamayor J.C."/>
            <person name="Mockaitis K."/>
            <person name="Schmutz J."/>
            <person name="Haiminen N."/>
            <person name="Iii D.L."/>
            <person name="Cornejo O."/>
            <person name="Findley S.D."/>
            <person name="Zheng P."/>
            <person name="Utro F."/>
            <person name="Royaert S."/>
            <person name="Saski C."/>
            <person name="Jenkins J."/>
            <person name="Podicheti R."/>
            <person name="Zhao M."/>
            <person name="Scheffler B.E."/>
            <person name="Stack J.C."/>
            <person name="Feltus F.A."/>
            <person name="Mustiga G.M."/>
            <person name="Amores F."/>
            <person name="Phillips W."/>
            <person name="Marelli J.P."/>
            <person name="May G.D."/>
            <person name="Shapiro H."/>
            <person name="Ma J."/>
            <person name="Bustamante C.D."/>
            <person name="Schnell R.J."/>
            <person name="Main D."/>
            <person name="Gilbert D."/>
            <person name="Parida L."/>
            <person name="Kuhn D.N."/>
        </authorList>
    </citation>
    <scope>NUCLEOTIDE SEQUENCE [LARGE SCALE GENOMIC DNA]</scope>
    <source>
        <strain evidence="2">cv. Matina 1-6</strain>
    </source>
</reference>
<evidence type="ECO:0000313" key="1">
    <source>
        <dbReference type="EMBL" id="EOX98584.1"/>
    </source>
</evidence>
<protein>
    <recommendedName>
        <fullName evidence="3">Mediator of RNA polymerase II transcription subunit 29</fullName>
    </recommendedName>
</protein>
<dbReference type="GO" id="GO:0048364">
    <property type="term" value="P:root development"/>
    <property type="evidence" value="ECO:0007669"/>
    <property type="project" value="InterPro"/>
</dbReference>
<dbReference type="HOGENOM" id="CLU_186407_0_0_1"/>
<dbReference type="EMBL" id="CM001880">
    <property type="protein sequence ID" value="EOX98584.1"/>
    <property type="molecule type" value="Genomic_DNA"/>
</dbReference>
<dbReference type="AlphaFoldDB" id="A0A061E0M2"/>
<dbReference type="InParanoid" id="A0A061E0M2"/>
<dbReference type="Proteomes" id="UP000026915">
    <property type="component" value="Chromosome 2"/>
</dbReference>
<dbReference type="PANTHER" id="PTHR35989:SF1">
    <property type="entry name" value="MEDIATOR OF RNA POLYMERASE II TRANSCRIPTION SUBUNIT 32"/>
    <property type="match status" value="1"/>
</dbReference>
<keyword evidence="2" id="KW-1185">Reference proteome</keyword>